<evidence type="ECO:0000313" key="3">
    <source>
        <dbReference type="EMBL" id="KAJ7627315.1"/>
    </source>
</evidence>
<dbReference type="InterPro" id="IPR036047">
    <property type="entry name" value="F-box-like_dom_sf"/>
</dbReference>
<organism evidence="3 4">
    <name type="scientific">Roridomyces roridus</name>
    <dbReference type="NCBI Taxonomy" id="1738132"/>
    <lineage>
        <taxon>Eukaryota</taxon>
        <taxon>Fungi</taxon>
        <taxon>Dikarya</taxon>
        <taxon>Basidiomycota</taxon>
        <taxon>Agaricomycotina</taxon>
        <taxon>Agaricomycetes</taxon>
        <taxon>Agaricomycetidae</taxon>
        <taxon>Agaricales</taxon>
        <taxon>Marasmiineae</taxon>
        <taxon>Mycenaceae</taxon>
        <taxon>Roridomyces</taxon>
    </lineage>
</organism>
<feature type="signal peptide" evidence="1">
    <location>
        <begin position="1"/>
        <end position="24"/>
    </location>
</feature>
<dbReference type="InterPro" id="IPR001810">
    <property type="entry name" value="F-box_dom"/>
</dbReference>
<accession>A0AAD7BR40</accession>
<dbReference type="Gene3D" id="1.20.1280.50">
    <property type="match status" value="1"/>
</dbReference>
<proteinExistence type="predicted"/>
<keyword evidence="4" id="KW-1185">Reference proteome</keyword>
<dbReference type="EMBL" id="JARKIF010000011">
    <property type="protein sequence ID" value="KAJ7627315.1"/>
    <property type="molecule type" value="Genomic_DNA"/>
</dbReference>
<dbReference type="AlphaFoldDB" id="A0AAD7BR40"/>
<keyword evidence="1" id="KW-0732">Signal</keyword>
<gene>
    <name evidence="3" type="ORF">FB45DRAFT_1060051</name>
</gene>
<evidence type="ECO:0000313" key="4">
    <source>
        <dbReference type="Proteomes" id="UP001221142"/>
    </source>
</evidence>
<dbReference type="SUPFAM" id="SSF81383">
    <property type="entry name" value="F-box domain"/>
    <property type="match status" value="1"/>
</dbReference>
<dbReference type="Pfam" id="PF12937">
    <property type="entry name" value="F-box-like"/>
    <property type="match status" value="1"/>
</dbReference>
<evidence type="ECO:0000259" key="2">
    <source>
        <dbReference type="Pfam" id="PF12937"/>
    </source>
</evidence>
<evidence type="ECO:0000256" key="1">
    <source>
        <dbReference type="SAM" id="SignalP"/>
    </source>
</evidence>
<reference evidence="3" key="1">
    <citation type="submission" date="2023-03" db="EMBL/GenBank/DDBJ databases">
        <title>Massive genome expansion in bonnet fungi (Mycena s.s.) driven by repeated elements and novel gene families across ecological guilds.</title>
        <authorList>
            <consortium name="Lawrence Berkeley National Laboratory"/>
            <person name="Harder C.B."/>
            <person name="Miyauchi S."/>
            <person name="Viragh M."/>
            <person name="Kuo A."/>
            <person name="Thoen E."/>
            <person name="Andreopoulos B."/>
            <person name="Lu D."/>
            <person name="Skrede I."/>
            <person name="Drula E."/>
            <person name="Henrissat B."/>
            <person name="Morin E."/>
            <person name="Kohler A."/>
            <person name="Barry K."/>
            <person name="LaButti K."/>
            <person name="Morin E."/>
            <person name="Salamov A."/>
            <person name="Lipzen A."/>
            <person name="Mereny Z."/>
            <person name="Hegedus B."/>
            <person name="Baldrian P."/>
            <person name="Stursova M."/>
            <person name="Weitz H."/>
            <person name="Taylor A."/>
            <person name="Grigoriev I.V."/>
            <person name="Nagy L.G."/>
            <person name="Martin F."/>
            <person name="Kauserud H."/>
        </authorList>
    </citation>
    <scope>NUCLEOTIDE SEQUENCE</scope>
    <source>
        <strain evidence="3">9284</strain>
    </source>
</reference>
<feature type="chain" id="PRO_5042233156" description="F-box domain-containing protein" evidence="1">
    <location>
        <begin position="25"/>
        <end position="487"/>
    </location>
</feature>
<sequence length="487" mass="54948">MSRIWRASQAFFFLLRLVYRPVPSSSPSHHLSATDPSCPSSRYTMPRRPFRIEQDSASPPPIHRLPVELLVMIFKLFLEGLDNTIDALFILSGVCCRWRIVCVGTPQLWVNPHFHRSPVQPTLNREMMLQILSRSAPLPLSLTVDMIGHRSLPICVRNPGNPLAFGPLRKVRDRLQHMVLTLDAGDVVGRAPSNPTFPKLISLDITLEDDTRLQLSTVMSFFRSSPTLKSFCLTIRSLTDAWNVPEFSWAGLTTLALLIPMDDVAFHDILVQCPLLEECRLVRVGHNIAMLQRPVHTMPAVRSLHLSPAMHGCADILNHLTLPRLTCLTLASYTDVTLPVALINLYHRSHFALRILKLKGLRRMRRLELLGFLHCVQSSLRTLELTGMSWCIRSPNFFPMLEAGTTAHSAGLDGAALVRMLRSLWRRRDREEAPFPAIQRVELDLNGLAFEEKVEEELAAITSESEGFLRDLGFRRNNLHGGPGTCH</sequence>
<name>A0AAD7BR40_9AGAR</name>
<protein>
    <recommendedName>
        <fullName evidence="2">F-box domain-containing protein</fullName>
    </recommendedName>
</protein>
<dbReference type="Proteomes" id="UP001221142">
    <property type="component" value="Unassembled WGS sequence"/>
</dbReference>
<feature type="domain" description="F-box" evidence="2">
    <location>
        <begin position="62"/>
        <end position="114"/>
    </location>
</feature>
<comment type="caution">
    <text evidence="3">The sequence shown here is derived from an EMBL/GenBank/DDBJ whole genome shotgun (WGS) entry which is preliminary data.</text>
</comment>